<dbReference type="OMA" id="YMETRID"/>
<dbReference type="CDD" id="cd07034">
    <property type="entry name" value="TPP_PYR_PFOR_IOR-alpha_like"/>
    <property type="match status" value="1"/>
</dbReference>
<feature type="domain" description="Pyruvate flavodoxin/ferredoxin oxidoreductase pyrimidine binding" evidence="2">
    <location>
        <begin position="102"/>
        <end position="274"/>
    </location>
</feature>
<keyword evidence="1" id="KW-0560">Oxidoreductase</keyword>
<dbReference type="Gene3D" id="3.40.50.970">
    <property type="match status" value="1"/>
</dbReference>
<reference evidence="3 4" key="1">
    <citation type="submission" date="2020-04" db="EMBL/GenBank/DDBJ databases">
        <title>Perkinsus olseni comparative genomics.</title>
        <authorList>
            <person name="Bogema D.R."/>
        </authorList>
    </citation>
    <scope>NUCLEOTIDE SEQUENCE [LARGE SCALE GENOMIC DNA]</scope>
    <source>
        <strain evidence="3 4">ATCC PRA-207</strain>
    </source>
</reference>
<dbReference type="GO" id="GO:0006979">
    <property type="term" value="P:response to oxidative stress"/>
    <property type="evidence" value="ECO:0007669"/>
    <property type="project" value="TreeGrafter"/>
</dbReference>
<dbReference type="AlphaFoldDB" id="A0A7J6RJF8"/>
<dbReference type="PANTHER" id="PTHR32154">
    <property type="entry name" value="PYRUVATE-FLAVODOXIN OXIDOREDUCTASE-RELATED"/>
    <property type="match status" value="1"/>
</dbReference>
<dbReference type="Pfam" id="PF01855">
    <property type="entry name" value="POR_N"/>
    <property type="match status" value="1"/>
</dbReference>
<accession>A0A7J6RJF8</accession>
<evidence type="ECO:0000313" key="3">
    <source>
        <dbReference type="EMBL" id="KAF4719880.1"/>
    </source>
</evidence>
<gene>
    <name evidence="3" type="ORF">FOZ63_028849</name>
</gene>
<proteinExistence type="predicted"/>
<feature type="non-terminal residue" evidence="3">
    <location>
        <position position="278"/>
    </location>
</feature>
<dbReference type="SUPFAM" id="SSF52518">
    <property type="entry name" value="Thiamin diphosphate-binding fold (THDP-binding)"/>
    <property type="match status" value="1"/>
</dbReference>
<evidence type="ECO:0000259" key="2">
    <source>
        <dbReference type="Pfam" id="PF01855"/>
    </source>
</evidence>
<comment type="caution">
    <text evidence="3">The sequence shown here is derived from an EMBL/GenBank/DDBJ whole genome shotgun (WGS) entry which is preliminary data.</text>
</comment>
<sequence length="278" mass="29489">MSATSQVVDGVPKEATSTAQSDIFSLRNIAGGATLAAVSGALAYSLVLKRANLDSSTNRQEVKLGPPVQRQSHEDPEVLKALAATRTSHMKAYDGATAASYVAYHLSDSVFIYPITPSTPLGENCDQWSAAGEKNAYGQVTVVKQMQSEAGVAGALHGSLAAGGLSSTFTASQGLLLMIPNMYKIAGELLPCVFHVPARAVAGQALSIFGDHSDIMAIRQTGWAILCASTVQECMDMSLAAHIATLKSRVPFVHFFDGFRTSHEIQKINDMTTEQLEL</sequence>
<evidence type="ECO:0000256" key="1">
    <source>
        <dbReference type="ARBA" id="ARBA00023002"/>
    </source>
</evidence>
<keyword evidence="4" id="KW-1185">Reference proteome</keyword>
<organism evidence="3 4">
    <name type="scientific">Perkinsus olseni</name>
    <name type="common">Perkinsus atlanticus</name>
    <dbReference type="NCBI Taxonomy" id="32597"/>
    <lineage>
        <taxon>Eukaryota</taxon>
        <taxon>Sar</taxon>
        <taxon>Alveolata</taxon>
        <taxon>Perkinsozoa</taxon>
        <taxon>Perkinsea</taxon>
        <taxon>Perkinsida</taxon>
        <taxon>Perkinsidae</taxon>
        <taxon>Perkinsus</taxon>
    </lineage>
</organism>
<dbReference type="FunFam" id="3.40.50.970:FF:000012">
    <property type="entry name" value="Pyruvate:ferredoxin (Flavodoxin) oxidoreductase"/>
    <property type="match status" value="1"/>
</dbReference>
<dbReference type="Proteomes" id="UP000553632">
    <property type="component" value="Unassembled WGS sequence"/>
</dbReference>
<dbReference type="EMBL" id="JABANO010025642">
    <property type="protein sequence ID" value="KAF4719880.1"/>
    <property type="molecule type" value="Genomic_DNA"/>
</dbReference>
<evidence type="ECO:0000313" key="4">
    <source>
        <dbReference type="Proteomes" id="UP000553632"/>
    </source>
</evidence>
<dbReference type="PANTHER" id="PTHR32154:SF0">
    <property type="entry name" value="PYRUVATE-FLAVODOXIN OXIDOREDUCTASE-RELATED"/>
    <property type="match status" value="1"/>
</dbReference>
<dbReference type="InterPro" id="IPR002880">
    <property type="entry name" value="Pyrv_Fd/Flavodoxin_OxRdtase_N"/>
</dbReference>
<dbReference type="InterPro" id="IPR029061">
    <property type="entry name" value="THDP-binding"/>
</dbReference>
<name>A0A7J6RJF8_PEROL</name>
<dbReference type="GO" id="GO:0016491">
    <property type="term" value="F:oxidoreductase activity"/>
    <property type="evidence" value="ECO:0007669"/>
    <property type="project" value="UniProtKB-KW"/>
</dbReference>
<protein>
    <recommendedName>
        <fullName evidence="2">Pyruvate flavodoxin/ferredoxin oxidoreductase pyrimidine binding domain-containing protein</fullName>
    </recommendedName>
</protein>
<dbReference type="InterPro" id="IPR050722">
    <property type="entry name" value="Pyruvate:ferred/Flavod_OxRd"/>
</dbReference>